<keyword evidence="3" id="KW-0238">DNA-binding</keyword>
<dbReference type="SUPFAM" id="SSF46785">
    <property type="entry name" value="Winged helix' DNA-binding domain"/>
    <property type="match status" value="1"/>
</dbReference>
<reference evidence="6 7" key="1">
    <citation type="submission" date="2018-08" db="EMBL/GenBank/DDBJ databases">
        <title>A genome reference for cultivated species of the human gut microbiota.</title>
        <authorList>
            <person name="Zou Y."/>
            <person name="Xue W."/>
            <person name="Luo G."/>
        </authorList>
    </citation>
    <scope>NUCLEOTIDE SEQUENCE [LARGE SCALE GENOMIC DNA]</scope>
    <source>
        <strain evidence="6 7">AF35-6BH</strain>
    </source>
</reference>
<evidence type="ECO:0000256" key="3">
    <source>
        <dbReference type="ARBA" id="ARBA00023125"/>
    </source>
</evidence>
<evidence type="ECO:0000256" key="4">
    <source>
        <dbReference type="ARBA" id="ARBA00023163"/>
    </source>
</evidence>
<gene>
    <name evidence="6" type="ORF">DWZ83_10695</name>
    <name evidence="5" type="ORF">KHZ85_00005</name>
</gene>
<dbReference type="EMBL" id="JAGZMZ010000001">
    <property type="protein sequence ID" value="MBS4883141.1"/>
    <property type="molecule type" value="Genomic_DNA"/>
</dbReference>
<evidence type="ECO:0000313" key="5">
    <source>
        <dbReference type="EMBL" id="MBS4883141.1"/>
    </source>
</evidence>
<dbReference type="EMBL" id="QRPK01000124">
    <property type="protein sequence ID" value="RHM04959.1"/>
    <property type="molecule type" value="Genomic_DNA"/>
</dbReference>
<dbReference type="Gene3D" id="1.10.10.10">
    <property type="entry name" value="Winged helix-like DNA-binding domain superfamily/Winged helix DNA-binding domain"/>
    <property type="match status" value="1"/>
</dbReference>
<keyword evidence="4" id="KW-0804">Transcription</keyword>
<dbReference type="GeneID" id="92793583"/>
<dbReference type="InterPro" id="IPR005650">
    <property type="entry name" value="BlaI_family"/>
</dbReference>
<dbReference type="OrthoDB" id="2003001at2"/>
<sequence>MKIKQLTKREQLVMDILWNSKTDLSANDIFLHADNVSIYTIQQVLQRLLKMEYIEVSGIGHNKKSIARKYRPTVSQAEYISNCVNIQTSYQLASNYIKTSDDLSLLDELEELIKAKKEELKG</sequence>
<dbReference type="Proteomes" id="UP000284868">
    <property type="component" value="Unassembled WGS sequence"/>
</dbReference>
<reference evidence="5" key="2">
    <citation type="submission" date="2021-02" db="EMBL/GenBank/DDBJ databases">
        <title>Infant gut strain persistence is associated with maternal origin, phylogeny, and functional potential including surface adhesion and iron acquisition.</title>
        <authorList>
            <person name="Lou Y.C."/>
        </authorList>
    </citation>
    <scope>NUCLEOTIDE SEQUENCE</scope>
    <source>
        <strain evidence="5">L3_108_103G1_dasL3_108_103G1_concoct_2</strain>
    </source>
</reference>
<comment type="caution">
    <text evidence="6">The sequence shown here is derived from an EMBL/GenBank/DDBJ whole genome shotgun (WGS) entry which is preliminary data.</text>
</comment>
<dbReference type="Proteomes" id="UP000753219">
    <property type="component" value="Unassembled WGS sequence"/>
</dbReference>
<dbReference type="GO" id="GO:0045892">
    <property type="term" value="P:negative regulation of DNA-templated transcription"/>
    <property type="evidence" value="ECO:0007669"/>
    <property type="project" value="InterPro"/>
</dbReference>
<dbReference type="GO" id="GO:0003677">
    <property type="term" value="F:DNA binding"/>
    <property type="evidence" value="ECO:0007669"/>
    <property type="project" value="UniProtKB-KW"/>
</dbReference>
<dbReference type="RefSeq" id="WP_004799833.1">
    <property type="nucleotide sequence ID" value="NZ_CABKNA010000003.1"/>
</dbReference>
<evidence type="ECO:0000256" key="2">
    <source>
        <dbReference type="ARBA" id="ARBA00023015"/>
    </source>
</evidence>
<accession>A0A415NWY2</accession>
<keyword evidence="7" id="KW-1185">Reference proteome</keyword>
<proteinExistence type="inferred from homology"/>
<comment type="similarity">
    <text evidence="1">Belongs to the BlaI transcriptional regulatory family.</text>
</comment>
<keyword evidence="2" id="KW-0805">Transcription regulation</keyword>
<evidence type="ECO:0000313" key="7">
    <source>
        <dbReference type="Proteomes" id="UP000284868"/>
    </source>
</evidence>
<dbReference type="InterPro" id="IPR036388">
    <property type="entry name" value="WH-like_DNA-bd_sf"/>
</dbReference>
<evidence type="ECO:0000313" key="6">
    <source>
        <dbReference type="EMBL" id="RHM04959.1"/>
    </source>
</evidence>
<protein>
    <submittedName>
        <fullName evidence="5">BlaI/MecI/CopY family transcriptional regulator</fullName>
    </submittedName>
</protein>
<evidence type="ECO:0000256" key="1">
    <source>
        <dbReference type="ARBA" id="ARBA00011046"/>
    </source>
</evidence>
<dbReference type="AlphaFoldDB" id="A0A415NWY2"/>
<dbReference type="InterPro" id="IPR036390">
    <property type="entry name" value="WH_DNA-bd_sf"/>
</dbReference>
<name>A0A415NWY2_9FIRM</name>
<dbReference type="Pfam" id="PF03965">
    <property type="entry name" value="Penicillinase_R"/>
    <property type="match status" value="1"/>
</dbReference>
<organism evidence="6 7">
    <name type="scientific">Amedibacillus dolichus</name>
    <dbReference type="NCBI Taxonomy" id="31971"/>
    <lineage>
        <taxon>Bacteria</taxon>
        <taxon>Bacillati</taxon>
        <taxon>Bacillota</taxon>
        <taxon>Erysipelotrichia</taxon>
        <taxon>Erysipelotrichales</taxon>
        <taxon>Erysipelotrichaceae</taxon>
        <taxon>Amedibacillus</taxon>
    </lineage>
</organism>